<feature type="transmembrane region" description="Helical" evidence="1">
    <location>
        <begin position="205"/>
        <end position="223"/>
    </location>
</feature>
<keyword evidence="1" id="KW-0812">Transmembrane</keyword>
<sequence length="258" mass="29646">MKEYLKLGFTAPNELYKAMKMTRKQLFYYFALLTLVITISMASLLMTVMGNLKEDGQEITEKLPSFQITDDKLMVEEKTESYVHQTNSFLFFFDPNDSIQEEEIDTNVERLNTPIGIGLMDDQFYLNIVGQSLPVSYAQLGTFNDSDFKDIMADMGRFSPVVLFFTFVVTYIASGFSLLYEWLIIALFANVMKTFARIAIPFGKIARMALIALSVPTVIFALFETFGLFIPFTFEITLGFSLLFVYRSLKNYKKKHKN</sequence>
<gene>
    <name evidence="2" type="ORF">SAMN04488113_1033</name>
</gene>
<evidence type="ECO:0008006" key="4">
    <source>
        <dbReference type="Google" id="ProtNLM"/>
    </source>
</evidence>
<keyword evidence="1" id="KW-1133">Transmembrane helix</keyword>
<dbReference type="EMBL" id="FNYW01000003">
    <property type="protein sequence ID" value="SEI54997.1"/>
    <property type="molecule type" value="Genomic_DNA"/>
</dbReference>
<dbReference type="STRING" id="1130080.SAMN04488113_1033"/>
<name>A0A1H6RR54_9LACT</name>
<feature type="transmembrane region" description="Helical" evidence="1">
    <location>
        <begin position="161"/>
        <end position="184"/>
    </location>
</feature>
<feature type="transmembrane region" description="Helical" evidence="1">
    <location>
        <begin position="229"/>
        <end position="249"/>
    </location>
</feature>
<dbReference type="OrthoDB" id="2134424at2"/>
<organism evidence="2 3">
    <name type="scientific">Alkalibacterium gilvum</name>
    <dbReference type="NCBI Taxonomy" id="1130080"/>
    <lineage>
        <taxon>Bacteria</taxon>
        <taxon>Bacillati</taxon>
        <taxon>Bacillota</taxon>
        <taxon>Bacilli</taxon>
        <taxon>Lactobacillales</taxon>
        <taxon>Carnobacteriaceae</taxon>
        <taxon>Alkalibacterium</taxon>
    </lineage>
</organism>
<proteinExistence type="predicted"/>
<dbReference type="Proteomes" id="UP000198564">
    <property type="component" value="Unassembled WGS sequence"/>
</dbReference>
<keyword evidence="1" id="KW-0472">Membrane</keyword>
<reference evidence="3" key="1">
    <citation type="submission" date="2016-10" db="EMBL/GenBank/DDBJ databases">
        <authorList>
            <person name="Varghese N."/>
            <person name="Submissions S."/>
        </authorList>
    </citation>
    <scope>NUCLEOTIDE SEQUENCE [LARGE SCALE GENOMIC DNA]</scope>
    <source>
        <strain evidence="3">DSM 25751</strain>
    </source>
</reference>
<evidence type="ECO:0000313" key="3">
    <source>
        <dbReference type="Proteomes" id="UP000198564"/>
    </source>
</evidence>
<dbReference type="AlphaFoldDB" id="A0A1H6RR54"/>
<evidence type="ECO:0000256" key="1">
    <source>
        <dbReference type="SAM" id="Phobius"/>
    </source>
</evidence>
<accession>A0A1H6RR54</accession>
<protein>
    <recommendedName>
        <fullName evidence="4">Maltodextrin utilization protein YvdJ</fullName>
    </recommendedName>
</protein>
<feature type="transmembrane region" description="Helical" evidence="1">
    <location>
        <begin position="26"/>
        <end position="46"/>
    </location>
</feature>
<dbReference type="InterPro" id="IPR009574">
    <property type="entry name" value="DUF1189"/>
</dbReference>
<dbReference type="RefSeq" id="WP_091632558.1">
    <property type="nucleotide sequence ID" value="NZ_FNYW01000003.1"/>
</dbReference>
<evidence type="ECO:0000313" key="2">
    <source>
        <dbReference type="EMBL" id="SEI54997.1"/>
    </source>
</evidence>
<keyword evidence="3" id="KW-1185">Reference proteome</keyword>
<dbReference type="Pfam" id="PF06691">
    <property type="entry name" value="DUF1189"/>
    <property type="match status" value="1"/>
</dbReference>